<dbReference type="AlphaFoldDB" id="A0A0F8Z3A4"/>
<dbReference type="PANTHER" id="PTHR44858">
    <property type="entry name" value="TETRATRICOPEPTIDE REPEAT PROTEIN 6"/>
    <property type="match status" value="1"/>
</dbReference>
<feature type="non-terminal residue" evidence="3">
    <location>
        <position position="1"/>
    </location>
</feature>
<evidence type="ECO:0000256" key="2">
    <source>
        <dbReference type="ARBA" id="ARBA00022803"/>
    </source>
</evidence>
<dbReference type="PANTHER" id="PTHR44858:SF1">
    <property type="entry name" value="UDP-N-ACETYLGLUCOSAMINE--PEPTIDE N-ACETYLGLUCOSAMINYLTRANSFERASE SPINDLY-RELATED"/>
    <property type="match status" value="1"/>
</dbReference>
<dbReference type="SMART" id="SM00028">
    <property type="entry name" value="TPR"/>
    <property type="match status" value="4"/>
</dbReference>
<keyword evidence="1" id="KW-0677">Repeat</keyword>
<dbReference type="InterPro" id="IPR050498">
    <property type="entry name" value="Ycf3"/>
</dbReference>
<evidence type="ECO:0000256" key="1">
    <source>
        <dbReference type="ARBA" id="ARBA00022737"/>
    </source>
</evidence>
<protein>
    <submittedName>
        <fullName evidence="3">Uncharacterized protein</fullName>
    </submittedName>
</protein>
<proteinExistence type="predicted"/>
<comment type="caution">
    <text evidence="3">The sequence shown here is derived from an EMBL/GenBank/DDBJ whole genome shotgun (WGS) entry which is preliminary data.</text>
</comment>
<reference evidence="3" key="1">
    <citation type="journal article" date="2015" name="Nature">
        <title>Complex archaea that bridge the gap between prokaryotes and eukaryotes.</title>
        <authorList>
            <person name="Spang A."/>
            <person name="Saw J.H."/>
            <person name="Jorgensen S.L."/>
            <person name="Zaremba-Niedzwiedzka K."/>
            <person name="Martijn J."/>
            <person name="Lind A.E."/>
            <person name="van Eijk R."/>
            <person name="Schleper C."/>
            <person name="Guy L."/>
            <person name="Ettema T.J."/>
        </authorList>
    </citation>
    <scope>NUCLEOTIDE SEQUENCE</scope>
</reference>
<organism evidence="3">
    <name type="scientific">marine sediment metagenome</name>
    <dbReference type="NCBI Taxonomy" id="412755"/>
    <lineage>
        <taxon>unclassified sequences</taxon>
        <taxon>metagenomes</taxon>
        <taxon>ecological metagenomes</taxon>
    </lineage>
</organism>
<feature type="non-terminal residue" evidence="3">
    <location>
        <position position="403"/>
    </location>
</feature>
<evidence type="ECO:0000313" key="3">
    <source>
        <dbReference type="EMBL" id="KKK80530.1"/>
    </source>
</evidence>
<sequence>LTLTVLGGLLVELYGRDPSNYPKVDPIAHDDETRLAHLLDKIAQHHTDRLGLLRVVSCCRVPAPTEMLAQMLDEKEVDVRVKLAALHKWHLLTFAPDAGTADVHALIRKYFLGKLKDGVACHVQVQIARWFGEQPLPEYPQTLDDVAPLRIAVEHAIEAGDPDLATDYLHGTRVGHFNTLSGWLDGFGYLAVDAELYGHVIRQYERLIAEEGRRELRNDLASAYNNRGNALADQGKLADAVADFDRAIEIYDTLVEQEGRRELRNDLARAYNNRGNALGHQGKLAEAVADYDRAIEIRETLVEKEGRRELRNDLASAHNNRGGALYLQGKLADAVADYDRAIELYETLVEKEGRRELQNDMAGAYNNRGGALEAQGKLADAVADYERAIELYETLVEKEGRRE</sequence>
<dbReference type="EMBL" id="LAZR01053538">
    <property type="protein sequence ID" value="KKK80530.1"/>
    <property type="molecule type" value="Genomic_DNA"/>
</dbReference>
<keyword evidence="2" id="KW-0802">TPR repeat</keyword>
<dbReference type="InterPro" id="IPR019734">
    <property type="entry name" value="TPR_rpt"/>
</dbReference>
<accession>A0A0F8Z3A4</accession>
<gene>
    <name evidence="3" type="ORF">LCGC14_2822570</name>
</gene>
<dbReference type="SUPFAM" id="SSF48452">
    <property type="entry name" value="TPR-like"/>
    <property type="match status" value="1"/>
</dbReference>
<dbReference type="InterPro" id="IPR011990">
    <property type="entry name" value="TPR-like_helical_dom_sf"/>
</dbReference>
<dbReference type="Pfam" id="PF00515">
    <property type="entry name" value="TPR_1"/>
    <property type="match status" value="4"/>
</dbReference>
<dbReference type="Gene3D" id="1.25.40.10">
    <property type="entry name" value="Tetratricopeptide repeat domain"/>
    <property type="match status" value="3"/>
</dbReference>
<name>A0A0F8Z3A4_9ZZZZ</name>
<dbReference type="PROSITE" id="PS50005">
    <property type="entry name" value="TPR"/>
    <property type="match status" value="4"/>
</dbReference>